<proteinExistence type="predicted"/>
<reference evidence="2" key="1">
    <citation type="submission" date="2021-02" db="EMBL/GenBank/DDBJ databases">
        <authorList>
            <person name="Nowell W R."/>
        </authorList>
    </citation>
    <scope>NUCLEOTIDE SEQUENCE</scope>
</reference>
<dbReference type="EMBL" id="CAJNRF010013136">
    <property type="protein sequence ID" value="CAF2146212.1"/>
    <property type="molecule type" value="Genomic_DNA"/>
</dbReference>
<dbReference type="AlphaFoldDB" id="A0A819XK40"/>
<evidence type="ECO:0000313" key="2">
    <source>
        <dbReference type="EMBL" id="CAF4142387.1"/>
    </source>
</evidence>
<dbReference type="Proteomes" id="UP000663856">
    <property type="component" value="Unassembled WGS sequence"/>
</dbReference>
<comment type="caution">
    <text evidence="2">The sequence shown here is derived from an EMBL/GenBank/DDBJ whole genome shotgun (WGS) entry which is preliminary data.</text>
</comment>
<protein>
    <submittedName>
        <fullName evidence="2">Uncharacterized protein</fullName>
    </submittedName>
</protein>
<evidence type="ECO:0000313" key="1">
    <source>
        <dbReference type="EMBL" id="CAF2146212.1"/>
    </source>
</evidence>
<gene>
    <name evidence="3" type="ORF">OVN521_LOCUS28349</name>
    <name evidence="2" type="ORF">UXM345_LOCUS24642</name>
    <name evidence="1" type="ORF">WKI299_LOCUS29372</name>
</gene>
<dbReference type="Proteomes" id="UP000663866">
    <property type="component" value="Unassembled WGS sequence"/>
</dbReference>
<accession>A0A819XK40</accession>
<organism evidence="2 4">
    <name type="scientific">Rotaria magnacalcarata</name>
    <dbReference type="NCBI Taxonomy" id="392030"/>
    <lineage>
        <taxon>Eukaryota</taxon>
        <taxon>Metazoa</taxon>
        <taxon>Spiralia</taxon>
        <taxon>Gnathifera</taxon>
        <taxon>Rotifera</taxon>
        <taxon>Eurotatoria</taxon>
        <taxon>Bdelloidea</taxon>
        <taxon>Philodinida</taxon>
        <taxon>Philodinidae</taxon>
        <taxon>Rotaria</taxon>
    </lineage>
</organism>
<dbReference type="Proteomes" id="UP000663842">
    <property type="component" value="Unassembled WGS sequence"/>
</dbReference>
<evidence type="ECO:0000313" key="4">
    <source>
        <dbReference type="Proteomes" id="UP000663842"/>
    </source>
</evidence>
<evidence type="ECO:0000313" key="5">
    <source>
        <dbReference type="Proteomes" id="UP000663866"/>
    </source>
</evidence>
<dbReference type="EMBL" id="CAJOBF010004528">
    <property type="protein sequence ID" value="CAF4142387.1"/>
    <property type="molecule type" value="Genomic_DNA"/>
</dbReference>
<sequence>MKLICYEISLKYETVYEINMLRDIFKISMKFLRQIETRRSCLDSFALHVQAATASISQAAKDFDFPSFKSLMKSLQQYAPTVIATAHSTRCRRNELTTTMYAEDFNEEELSKDGEDMINAVLTSLSNKFDNEAQELIENLCMLSTPSKFTPDEILRNGLILTYGQFHLLGT</sequence>
<name>A0A819XK40_9BILA</name>
<dbReference type="EMBL" id="CAJOBG010008212">
    <property type="protein sequence ID" value="CAF4237937.1"/>
    <property type="molecule type" value="Genomic_DNA"/>
</dbReference>
<evidence type="ECO:0000313" key="3">
    <source>
        <dbReference type="EMBL" id="CAF4237937.1"/>
    </source>
</evidence>
<keyword evidence="5" id="KW-1185">Reference proteome</keyword>